<gene>
    <name evidence="2" type="ORF">J2S07_000931</name>
</gene>
<dbReference type="Gene3D" id="3.30.565.40">
    <property type="entry name" value="Fervidobacterium nodosum Rt17-B1 like"/>
    <property type="match status" value="1"/>
</dbReference>
<evidence type="ECO:0000259" key="1">
    <source>
        <dbReference type="Pfam" id="PF11738"/>
    </source>
</evidence>
<dbReference type="Pfam" id="PF11738">
    <property type="entry name" value="DUF3298"/>
    <property type="match status" value="1"/>
</dbReference>
<keyword evidence="3" id="KW-1185">Reference proteome</keyword>
<dbReference type="InterPro" id="IPR037126">
    <property type="entry name" value="PdaC/RsiV-like_sf"/>
</dbReference>
<feature type="domain" description="DUF3298" evidence="1">
    <location>
        <begin position="115"/>
        <end position="185"/>
    </location>
</feature>
<name>A0ABT9V117_9BACL</name>
<dbReference type="Proteomes" id="UP001231362">
    <property type="component" value="Unassembled WGS sequence"/>
</dbReference>
<evidence type="ECO:0000313" key="3">
    <source>
        <dbReference type="Proteomes" id="UP001231362"/>
    </source>
</evidence>
<proteinExistence type="predicted"/>
<dbReference type="Gene3D" id="3.90.640.20">
    <property type="entry name" value="Heat-shock cognate protein, ATPase"/>
    <property type="match status" value="1"/>
</dbReference>
<sequence>MPISFPVPIRALKISNGDKKKIYYPHIYGTKSPVFEGYINRSIVEQTQELINQQVGETSSTVEEVLGTFEIKNNQRQVLSLSLSNYTYHHHAAHGMTYIKSLTFDLEKEKKCELKDLFKPNSNYVNRISKLVQKQIKKRDILMLEPFTKIKPDQDFYIADKTLVIYFQLYELTAYVFGFPMFPISVYSLQDIIDESGPLGRMAENN</sequence>
<dbReference type="RefSeq" id="WP_307149225.1">
    <property type="nucleotide sequence ID" value="NZ_JAUSTU010000003.1"/>
</dbReference>
<dbReference type="InterPro" id="IPR021729">
    <property type="entry name" value="DUF3298"/>
</dbReference>
<comment type="caution">
    <text evidence="2">The sequence shown here is derived from an EMBL/GenBank/DDBJ whole genome shotgun (WGS) entry which is preliminary data.</text>
</comment>
<accession>A0ABT9V117</accession>
<reference evidence="2 3" key="1">
    <citation type="submission" date="2023-07" db="EMBL/GenBank/DDBJ databases">
        <title>Genomic Encyclopedia of Type Strains, Phase IV (KMG-IV): sequencing the most valuable type-strain genomes for metagenomic binning, comparative biology and taxonomic classification.</title>
        <authorList>
            <person name="Goeker M."/>
        </authorList>
    </citation>
    <scope>NUCLEOTIDE SEQUENCE [LARGE SCALE GENOMIC DNA]</scope>
    <source>
        <strain evidence="2 3">DSM 23948</strain>
    </source>
</reference>
<protein>
    <recommendedName>
        <fullName evidence="1">DUF3298 domain-containing protein</fullName>
    </recommendedName>
</protein>
<dbReference type="EMBL" id="JAUSTU010000003">
    <property type="protein sequence ID" value="MDQ0154627.1"/>
    <property type="molecule type" value="Genomic_DNA"/>
</dbReference>
<evidence type="ECO:0000313" key="2">
    <source>
        <dbReference type="EMBL" id="MDQ0154627.1"/>
    </source>
</evidence>
<organism evidence="2 3">
    <name type="scientific">Anoxybacillus andreesenii</name>
    <dbReference type="NCBI Taxonomy" id="1325932"/>
    <lineage>
        <taxon>Bacteria</taxon>
        <taxon>Bacillati</taxon>
        <taxon>Bacillota</taxon>
        <taxon>Bacilli</taxon>
        <taxon>Bacillales</taxon>
        <taxon>Anoxybacillaceae</taxon>
        <taxon>Anoxybacillus</taxon>
    </lineage>
</organism>